<reference evidence="2 3" key="1">
    <citation type="submission" date="2023-09" db="EMBL/GenBank/DDBJ databases">
        <title>Buttiauxella selenatireducens sp. nov., isolated from the rhizosphere of Cardamine hupingshanesis.</title>
        <authorList>
            <person name="Zhang S."/>
            <person name="Xu Z."/>
            <person name="Wang H."/>
            <person name="Guo Y."/>
        </authorList>
    </citation>
    <scope>NUCLEOTIDE SEQUENCE [LARGE SCALE GENOMIC DNA]</scope>
    <source>
        <strain evidence="2 3">R73</strain>
    </source>
</reference>
<gene>
    <name evidence="2" type="ORF">RHD99_12615</name>
</gene>
<feature type="transmembrane region" description="Helical" evidence="1">
    <location>
        <begin position="20"/>
        <end position="36"/>
    </location>
</feature>
<dbReference type="Proteomes" id="UP001246690">
    <property type="component" value="Chromosome"/>
</dbReference>
<dbReference type="RefSeq" id="WP_309874216.1">
    <property type="nucleotide sequence ID" value="NZ_CP133838.1"/>
</dbReference>
<protein>
    <submittedName>
        <fullName evidence="2">Uncharacterized protein</fullName>
    </submittedName>
</protein>
<accession>A0ABY9S5M7</accession>
<sequence>MAKIIKALLAFKPLIKNSVVRFIIGFPITLGALQLSEHYQDINNTLMSKIFLTLAVILAYYLIVLSVIDGMTGRIYSFHETKNAANLHKNPLKFAFRHRNKIVLFYKVGFIIALGYPLIMLWFFD</sequence>
<keyword evidence="1" id="KW-0472">Membrane</keyword>
<organism evidence="2 3">
    <name type="scientific">Buttiauxella selenatireducens</name>
    <dbReference type="NCBI Taxonomy" id="3073902"/>
    <lineage>
        <taxon>Bacteria</taxon>
        <taxon>Pseudomonadati</taxon>
        <taxon>Pseudomonadota</taxon>
        <taxon>Gammaproteobacteria</taxon>
        <taxon>Enterobacterales</taxon>
        <taxon>Enterobacteriaceae</taxon>
        <taxon>Buttiauxella</taxon>
    </lineage>
</organism>
<dbReference type="EMBL" id="CP133838">
    <property type="protein sequence ID" value="WMY72335.1"/>
    <property type="molecule type" value="Genomic_DNA"/>
</dbReference>
<keyword evidence="1" id="KW-0812">Transmembrane</keyword>
<feature type="transmembrane region" description="Helical" evidence="1">
    <location>
        <begin position="48"/>
        <end position="68"/>
    </location>
</feature>
<proteinExistence type="predicted"/>
<evidence type="ECO:0000313" key="3">
    <source>
        <dbReference type="Proteomes" id="UP001246690"/>
    </source>
</evidence>
<keyword evidence="3" id="KW-1185">Reference proteome</keyword>
<evidence type="ECO:0000313" key="2">
    <source>
        <dbReference type="EMBL" id="WMY72335.1"/>
    </source>
</evidence>
<name>A0ABY9S5M7_9ENTR</name>
<evidence type="ECO:0000256" key="1">
    <source>
        <dbReference type="SAM" id="Phobius"/>
    </source>
</evidence>
<keyword evidence="1" id="KW-1133">Transmembrane helix</keyword>
<feature type="transmembrane region" description="Helical" evidence="1">
    <location>
        <begin position="103"/>
        <end position="124"/>
    </location>
</feature>